<evidence type="ECO:0000313" key="3">
    <source>
        <dbReference type="Proteomes" id="UP000177117"/>
    </source>
</evidence>
<feature type="transmembrane region" description="Helical" evidence="1">
    <location>
        <begin position="6"/>
        <end position="24"/>
    </location>
</feature>
<evidence type="ECO:0000313" key="2">
    <source>
        <dbReference type="EMBL" id="OGN01844.1"/>
    </source>
</evidence>
<name>A0A1F8ELW4_9BACT</name>
<sequence>MEGFIGIFLLPLYPFIILFGSGTKQEKMADFMFFFGIIGCMAIMCTWMIFPLRGIGANEIHPLVGASVGIFSFIGGPLFLMGSLALASKINPNKGVQA</sequence>
<keyword evidence="1" id="KW-1133">Transmembrane helix</keyword>
<comment type="caution">
    <text evidence="2">The sequence shown here is derived from an EMBL/GenBank/DDBJ whole genome shotgun (WGS) entry which is preliminary data.</text>
</comment>
<dbReference type="AlphaFoldDB" id="A0A1F8ELW4"/>
<accession>A0A1F8ELW4</accession>
<dbReference type="Proteomes" id="UP000177117">
    <property type="component" value="Unassembled WGS sequence"/>
</dbReference>
<keyword evidence="1" id="KW-0812">Transmembrane</keyword>
<reference evidence="2 3" key="1">
    <citation type="journal article" date="2016" name="Nat. Commun.">
        <title>Thousands of microbial genomes shed light on interconnected biogeochemical processes in an aquifer system.</title>
        <authorList>
            <person name="Anantharaman K."/>
            <person name="Brown C.T."/>
            <person name="Hug L.A."/>
            <person name="Sharon I."/>
            <person name="Castelle C.J."/>
            <person name="Probst A.J."/>
            <person name="Thomas B.C."/>
            <person name="Singh A."/>
            <person name="Wilkins M.J."/>
            <person name="Karaoz U."/>
            <person name="Brodie E.L."/>
            <person name="Williams K.H."/>
            <person name="Hubbard S.S."/>
            <person name="Banfield J.F."/>
        </authorList>
    </citation>
    <scope>NUCLEOTIDE SEQUENCE [LARGE SCALE GENOMIC DNA]</scope>
</reference>
<organism evidence="2 3">
    <name type="scientific">Candidatus Yanofskybacteria bacterium RIFCSPHIGHO2_01_FULL_41_53</name>
    <dbReference type="NCBI Taxonomy" id="1802663"/>
    <lineage>
        <taxon>Bacteria</taxon>
        <taxon>Candidatus Yanofskyibacteriota</taxon>
    </lineage>
</organism>
<evidence type="ECO:0000256" key="1">
    <source>
        <dbReference type="SAM" id="Phobius"/>
    </source>
</evidence>
<proteinExistence type="predicted"/>
<protein>
    <submittedName>
        <fullName evidence="2">Uncharacterized protein</fullName>
    </submittedName>
</protein>
<dbReference type="EMBL" id="MGJD01000003">
    <property type="protein sequence ID" value="OGN01844.1"/>
    <property type="molecule type" value="Genomic_DNA"/>
</dbReference>
<keyword evidence="1" id="KW-0472">Membrane</keyword>
<feature type="transmembrane region" description="Helical" evidence="1">
    <location>
        <begin position="31"/>
        <end position="50"/>
    </location>
</feature>
<gene>
    <name evidence="2" type="ORF">A2650_04780</name>
</gene>
<feature type="transmembrane region" description="Helical" evidence="1">
    <location>
        <begin position="62"/>
        <end position="87"/>
    </location>
</feature>